<accession>A0A2K2FB04</accession>
<dbReference type="PROSITE" id="PS51257">
    <property type="entry name" value="PROKAR_LIPOPROTEIN"/>
    <property type="match status" value="1"/>
</dbReference>
<evidence type="ECO:0000313" key="3">
    <source>
        <dbReference type="Proteomes" id="UP000236151"/>
    </source>
</evidence>
<keyword evidence="3" id="KW-1185">Reference proteome</keyword>
<gene>
    <name evidence="2" type="ORF">CDQ84_16050</name>
</gene>
<sequence length="230" mass="26225">MKKVFCYFCLIVALLLSGCSLNIKDKQRQELESQIADLTEKLQTAEDKIEKLEKLIEKTPETNIRDAAPEVHMIPEKICGYKMMTLDNVDVKGIPNKDAKTNRRISYQLVDVLVTVHAEPYNIGEATESDLWALIHFHQFDSTSDTIGWVPWSSLVTYTNENKELLTYPVTLAEDCVDLDTGETVSWDEVAVRYTDDYAIVSWYGGKTHKVDKKYIIYPDPDQINADIAP</sequence>
<name>A0A2K2FB04_9CLOT</name>
<organism evidence="2 3">
    <name type="scientific">Clostridium thermosuccinogenes</name>
    <dbReference type="NCBI Taxonomy" id="84032"/>
    <lineage>
        <taxon>Bacteria</taxon>
        <taxon>Bacillati</taxon>
        <taxon>Bacillota</taxon>
        <taxon>Clostridia</taxon>
        <taxon>Eubacteriales</taxon>
        <taxon>Clostridiaceae</taxon>
        <taxon>Clostridium</taxon>
    </lineage>
</organism>
<proteinExistence type="predicted"/>
<dbReference type="AlphaFoldDB" id="A0A2K2FB04"/>
<dbReference type="Proteomes" id="UP000236151">
    <property type="component" value="Unassembled WGS sequence"/>
</dbReference>
<keyword evidence="1" id="KW-0175">Coiled coil</keyword>
<dbReference type="KEGG" id="cthd:CDO33_12100"/>
<reference evidence="2 3" key="1">
    <citation type="submission" date="2017-06" db="EMBL/GenBank/DDBJ databases">
        <title>Investigating the central metabolism of Clostridium thermosuccinogenes.</title>
        <authorList>
            <person name="Koendjbiharie J.G."/>
            <person name="van Kranenburg R."/>
        </authorList>
    </citation>
    <scope>NUCLEOTIDE SEQUENCE [LARGE SCALE GENOMIC DNA]</scope>
    <source>
        <strain evidence="2 3">DSM 5806</strain>
    </source>
</reference>
<evidence type="ECO:0000256" key="1">
    <source>
        <dbReference type="SAM" id="Coils"/>
    </source>
</evidence>
<evidence type="ECO:0000313" key="2">
    <source>
        <dbReference type="EMBL" id="PNT95956.1"/>
    </source>
</evidence>
<dbReference type="RefSeq" id="WP_103082753.1">
    <property type="nucleotide sequence ID" value="NZ_CP021850.1"/>
</dbReference>
<comment type="caution">
    <text evidence="2">The sequence shown here is derived from an EMBL/GenBank/DDBJ whole genome shotgun (WGS) entry which is preliminary data.</text>
</comment>
<protein>
    <submittedName>
        <fullName evidence="2">Uncharacterized protein</fullName>
    </submittedName>
</protein>
<dbReference type="EMBL" id="NIOJ01000056">
    <property type="protein sequence ID" value="PNT95956.1"/>
    <property type="molecule type" value="Genomic_DNA"/>
</dbReference>
<feature type="coiled-coil region" evidence="1">
    <location>
        <begin position="21"/>
        <end position="62"/>
    </location>
</feature>